<evidence type="ECO:0000313" key="1">
    <source>
        <dbReference type="EMBL" id="OCX11299.1"/>
    </source>
</evidence>
<comment type="caution">
    <text evidence="1">The sequence shown here is derived from an EMBL/GenBank/DDBJ whole genome shotgun (WGS) entry which is preliminary data.</text>
</comment>
<dbReference type="EMBL" id="MDEN01000069">
    <property type="protein sequence ID" value="OCX11299.1"/>
    <property type="molecule type" value="Genomic_DNA"/>
</dbReference>
<dbReference type="Proteomes" id="UP000095143">
    <property type="component" value="Unassembled WGS sequence"/>
</dbReference>
<reference evidence="1 2" key="1">
    <citation type="submission" date="2016-08" db="EMBL/GenBank/DDBJ databases">
        <title>Whole genome sequence of Pseudomonas graminis strain UASWS1507, a potential biological control agent for agriculture.</title>
        <authorList>
            <person name="Crovadore J."/>
            <person name="Calmin G."/>
            <person name="Chablais R."/>
            <person name="Cochard B."/>
            <person name="Lefort F."/>
        </authorList>
    </citation>
    <scope>NUCLEOTIDE SEQUENCE [LARGE SCALE GENOMIC DNA]</scope>
    <source>
        <strain evidence="1 2">UASWS1507</strain>
    </source>
</reference>
<accession>A0A1C2D981</accession>
<sequence>MMAVRASLMTPILFLLLKTHQGVFRHGPGISSVARDAIVTSRNGILISEAFVNLSTTFQEAFN</sequence>
<organism evidence="1 2">
    <name type="scientific">Pseudomonas graminis</name>
    <dbReference type="NCBI Taxonomy" id="158627"/>
    <lineage>
        <taxon>Bacteria</taxon>
        <taxon>Pseudomonadati</taxon>
        <taxon>Pseudomonadota</taxon>
        <taxon>Gammaproteobacteria</taxon>
        <taxon>Pseudomonadales</taxon>
        <taxon>Pseudomonadaceae</taxon>
        <taxon>Pseudomonas</taxon>
    </lineage>
</organism>
<gene>
    <name evidence="1" type="ORF">BBI10_24215</name>
</gene>
<name>A0A1C2D981_9PSED</name>
<evidence type="ECO:0000313" key="2">
    <source>
        <dbReference type="Proteomes" id="UP000095143"/>
    </source>
</evidence>
<proteinExistence type="predicted"/>
<dbReference type="AlphaFoldDB" id="A0A1C2D981"/>
<protein>
    <submittedName>
        <fullName evidence="1">Uncharacterized protein</fullName>
    </submittedName>
</protein>